<keyword evidence="1" id="KW-0472">Membrane</keyword>
<dbReference type="EMBL" id="SSWX01000015">
    <property type="protein sequence ID" value="THJ32422.1"/>
    <property type="molecule type" value="Genomic_DNA"/>
</dbReference>
<sequence>MIDSKKDSPDNFPKKKTLATRAPEKVLVPTSIGSLYARRASSSDYVSLAASSKDRLGELAVKLFVNGNKDKADKTALIDAEFELLTDEDIAAVTAAIAKANGWNISNGGGIKDLGLLAGAAMKKRNADALARQKEWLDLIDKTINPPYMKLFDEVNKFNNLVDKIDVLNNSAIRGLHEEMKSRDQIVAQINKLINPSVNGAIEELQKHTQPLSGAYSFLDADTIGRLSLSLDSIKSIGDEHRKALGPLWRSEVSEAVRNHSLNQSESAINEYLRDIPDGLQSFSNNECVLKPAKEEVDEDNEELPSLDWQNRPPIAMMRHQDSSVAVAAIETAEYVKKSAMNSEKLTLDVAELHAILIGEMIPQWMEAQEINSKKAEADRAHAEASLSATQKGLELTQNGLELTQKGLSFTRNGLIVAFVTLVVTTAMSLATAIYQYNSSKETEVINRAESQAQIELLKSQLDASQELLIEIRQLRAATEGRTLLEVDTNPPEVASNVDGLQE</sequence>
<evidence type="ECO:0000313" key="2">
    <source>
        <dbReference type="EMBL" id="THJ32422.1"/>
    </source>
</evidence>
<evidence type="ECO:0000313" key="3">
    <source>
        <dbReference type="Proteomes" id="UP000306236"/>
    </source>
</evidence>
<gene>
    <name evidence="2" type="ORF">E8K88_12035</name>
</gene>
<proteinExistence type="predicted"/>
<keyword evidence="3" id="KW-1185">Reference proteome</keyword>
<dbReference type="Proteomes" id="UP000306236">
    <property type="component" value="Unassembled WGS sequence"/>
</dbReference>
<dbReference type="AlphaFoldDB" id="A0A4V3YWS0"/>
<keyword evidence="1" id="KW-1133">Transmembrane helix</keyword>
<name>A0A4V3YWS0_9BURK</name>
<reference evidence="2 3" key="1">
    <citation type="submission" date="2019-04" db="EMBL/GenBank/DDBJ databases">
        <title>Lampropedia sp YIM MLB12 draf genome.</title>
        <authorList>
            <person name="Wang Y.-X."/>
        </authorList>
    </citation>
    <scope>NUCLEOTIDE SEQUENCE [LARGE SCALE GENOMIC DNA]</scope>
    <source>
        <strain evidence="2 3">YIM MLB12</strain>
    </source>
</reference>
<comment type="caution">
    <text evidence="2">The sequence shown here is derived from an EMBL/GenBank/DDBJ whole genome shotgun (WGS) entry which is preliminary data.</text>
</comment>
<evidence type="ECO:0000256" key="1">
    <source>
        <dbReference type="SAM" id="Phobius"/>
    </source>
</evidence>
<keyword evidence="1" id="KW-0812">Transmembrane</keyword>
<organism evidence="2 3">
    <name type="scientific">Lampropedia aestuarii</name>
    <dbReference type="NCBI Taxonomy" id="2562762"/>
    <lineage>
        <taxon>Bacteria</taxon>
        <taxon>Pseudomonadati</taxon>
        <taxon>Pseudomonadota</taxon>
        <taxon>Betaproteobacteria</taxon>
        <taxon>Burkholderiales</taxon>
        <taxon>Comamonadaceae</taxon>
        <taxon>Lampropedia</taxon>
    </lineage>
</organism>
<feature type="transmembrane region" description="Helical" evidence="1">
    <location>
        <begin position="415"/>
        <end position="435"/>
    </location>
</feature>
<accession>A0A4V3YWS0</accession>
<dbReference type="RefSeq" id="WP_136406919.1">
    <property type="nucleotide sequence ID" value="NZ_SSWX01000015.1"/>
</dbReference>
<protein>
    <submittedName>
        <fullName evidence="2">Uncharacterized protein</fullName>
    </submittedName>
</protein>